<name>A0AC35EZQ9_9BILA</name>
<sequence>MITKLYVQYSAGKELDYVQTFNKLLCHPKLINNLQKLWTVPKRLASAVLPFGFEGEDMIIEAKDGSSKTSCFTALAANIVHKNNNL</sequence>
<accession>A0AC35EZQ9</accession>
<reference evidence="2" key="1">
    <citation type="submission" date="2022-11" db="UniProtKB">
        <authorList>
            <consortium name="WormBaseParasite"/>
        </authorList>
    </citation>
    <scope>IDENTIFICATION</scope>
</reference>
<dbReference type="Proteomes" id="UP000887580">
    <property type="component" value="Unplaced"/>
</dbReference>
<evidence type="ECO:0000313" key="1">
    <source>
        <dbReference type="Proteomes" id="UP000887580"/>
    </source>
</evidence>
<organism evidence="1 2">
    <name type="scientific">Panagrolaimus sp. PS1159</name>
    <dbReference type="NCBI Taxonomy" id="55785"/>
    <lineage>
        <taxon>Eukaryota</taxon>
        <taxon>Metazoa</taxon>
        <taxon>Ecdysozoa</taxon>
        <taxon>Nematoda</taxon>
        <taxon>Chromadorea</taxon>
        <taxon>Rhabditida</taxon>
        <taxon>Tylenchina</taxon>
        <taxon>Panagrolaimomorpha</taxon>
        <taxon>Panagrolaimoidea</taxon>
        <taxon>Panagrolaimidae</taxon>
        <taxon>Panagrolaimus</taxon>
    </lineage>
</organism>
<dbReference type="WBParaSite" id="PS1159_v2.g12307.t1">
    <property type="protein sequence ID" value="PS1159_v2.g12307.t1"/>
    <property type="gene ID" value="PS1159_v2.g12307"/>
</dbReference>
<proteinExistence type="predicted"/>
<protein>
    <submittedName>
        <fullName evidence="2">Uncharacterized protein</fullName>
    </submittedName>
</protein>
<evidence type="ECO:0000313" key="2">
    <source>
        <dbReference type="WBParaSite" id="PS1159_v2.g12307.t1"/>
    </source>
</evidence>